<organism evidence="10 11">
    <name type="scientific">Thamnocephalis sphaerospora</name>
    <dbReference type="NCBI Taxonomy" id="78915"/>
    <lineage>
        <taxon>Eukaryota</taxon>
        <taxon>Fungi</taxon>
        <taxon>Fungi incertae sedis</taxon>
        <taxon>Zoopagomycota</taxon>
        <taxon>Zoopagomycotina</taxon>
        <taxon>Zoopagomycetes</taxon>
        <taxon>Zoopagales</taxon>
        <taxon>Sigmoideomycetaceae</taxon>
        <taxon>Thamnocephalis</taxon>
    </lineage>
</organism>
<feature type="non-terminal residue" evidence="10">
    <location>
        <position position="358"/>
    </location>
</feature>
<dbReference type="Pfam" id="PF00684">
    <property type="entry name" value="DnaJ_CXXCXGXG"/>
    <property type="match status" value="1"/>
</dbReference>
<feature type="signal peptide" evidence="7">
    <location>
        <begin position="1"/>
        <end position="17"/>
    </location>
</feature>
<dbReference type="GO" id="GO:0051082">
    <property type="term" value="F:unfolded protein binding"/>
    <property type="evidence" value="ECO:0007669"/>
    <property type="project" value="InterPro"/>
</dbReference>
<dbReference type="SUPFAM" id="SSF57938">
    <property type="entry name" value="DnaJ/Hsp40 cysteine-rich domain"/>
    <property type="match status" value="1"/>
</dbReference>
<gene>
    <name evidence="10" type="ORF">THASP1DRAFT_19750</name>
</gene>
<evidence type="ECO:0000256" key="6">
    <source>
        <dbReference type="PROSITE-ProRule" id="PRU00546"/>
    </source>
</evidence>
<feature type="domain" description="CR-type" evidence="9">
    <location>
        <begin position="145"/>
        <end position="228"/>
    </location>
</feature>
<dbReference type="FunFam" id="2.10.230.10:FF:000002">
    <property type="entry name" value="Molecular chaperone DnaJ"/>
    <property type="match status" value="1"/>
</dbReference>
<evidence type="ECO:0000256" key="1">
    <source>
        <dbReference type="ARBA" id="ARBA00022723"/>
    </source>
</evidence>
<dbReference type="GO" id="GO:0009408">
    <property type="term" value="P:response to heat"/>
    <property type="evidence" value="ECO:0007669"/>
    <property type="project" value="InterPro"/>
</dbReference>
<dbReference type="GO" id="GO:0005524">
    <property type="term" value="F:ATP binding"/>
    <property type="evidence" value="ECO:0007669"/>
    <property type="project" value="InterPro"/>
</dbReference>
<dbReference type="CDD" id="cd06257">
    <property type="entry name" value="DnaJ"/>
    <property type="match status" value="1"/>
</dbReference>
<keyword evidence="7" id="KW-0732">Signal</keyword>
<dbReference type="Gene3D" id="2.10.230.10">
    <property type="entry name" value="Heat shock protein DnaJ, cysteine-rich domain"/>
    <property type="match status" value="1"/>
</dbReference>
<keyword evidence="1 6" id="KW-0479">Metal-binding</keyword>
<dbReference type="SMART" id="SM00271">
    <property type="entry name" value="DnaJ"/>
    <property type="match status" value="1"/>
</dbReference>
<dbReference type="InterPro" id="IPR018253">
    <property type="entry name" value="DnaJ_domain_CS"/>
</dbReference>
<evidence type="ECO:0000313" key="10">
    <source>
        <dbReference type="EMBL" id="RKP05486.1"/>
    </source>
</evidence>
<dbReference type="InterPro" id="IPR036410">
    <property type="entry name" value="HSP_DnaJ_Cys-rich_dom_sf"/>
</dbReference>
<reference evidence="11" key="1">
    <citation type="journal article" date="2018" name="Nat. Microbiol.">
        <title>Leveraging single-cell genomics to expand the fungal tree of life.</title>
        <authorList>
            <person name="Ahrendt S.R."/>
            <person name="Quandt C.A."/>
            <person name="Ciobanu D."/>
            <person name="Clum A."/>
            <person name="Salamov A."/>
            <person name="Andreopoulos B."/>
            <person name="Cheng J.F."/>
            <person name="Woyke T."/>
            <person name="Pelin A."/>
            <person name="Henrissat B."/>
            <person name="Reynolds N.K."/>
            <person name="Benny G.L."/>
            <person name="Smith M.E."/>
            <person name="James T.Y."/>
            <person name="Grigoriev I.V."/>
        </authorList>
    </citation>
    <scope>NUCLEOTIDE SEQUENCE [LARGE SCALE GENOMIC DNA]</scope>
    <source>
        <strain evidence="11">RSA 1356</strain>
    </source>
</reference>
<dbReference type="InterPro" id="IPR001305">
    <property type="entry name" value="HSP_DnaJ_Cys-rich_dom"/>
</dbReference>
<evidence type="ECO:0000256" key="2">
    <source>
        <dbReference type="ARBA" id="ARBA00022737"/>
    </source>
</evidence>
<evidence type="ECO:0000313" key="11">
    <source>
        <dbReference type="Proteomes" id="UP000271241"/>
    </source>
</evidence>
<evidence type="ECO:0000256" key="4">
    <source>
        <dbReference type="ARBA" id="ARBA00022833"/>
    </source>
</evidence>
<dbReference type="SUPFAM" id="SSF46565">
    <property type="entry name" value="Chaperone J-domain"/>
    <property type="match status" value="1"/>
</dbReference>
<evidence type="ECO:0000259" key="9">
    <source>
        <dbReference type="PROSITE" id="PS51188"/>
    </source>
</evidence>
<dbReference type="GO" id="GO:0030544">
    <property type="term" value="F:Hsp70 protein binding"/>
    <property type="evidence" value="ECO:0007669"/>
    <property type="project" value="InterPro"/>
</dbReference>
<keyword evidence="2" id="KW-0677">Repeat</keyword>
<keyword evidence="11" id="KW-1185">Reference proteome</keyword>
<dbReference type="InterPro" id="IPR001623">
    <property type="entry name" value="DnaJ_domain"/>
</dbReference>
<proteinExistence type="inferred from homology"/>
<dbReference type="Pfam" id="PF00226">
    <property type="entry name" value="DnaJ"/>
    <property type="match status" value="1"/>
</dbReference>
<dbReference type="InterPro" id="IPR008971">
    <property type="entry name" value="HSP40/DnaJ_pept-bd"/>
</dbReference>
<accession>A0A4P9XIG4</accession>
<dbReference type="SUPFAM" id="SSF49493">
    <property type="entry name" value="HSP40/DnaJ peptide-binding domain"/>
    <property type="match status" value="2"/>
</dbReference>
<dbReference type="Proteomes" id="UP000271241">
    <property type="component" value="Unassembled WGS sequence"/>
</dbReference>
<dbReference type="PRINTS" id="PR00625">
    <property type="entry name" value="JDOMAIN"/>
</dbReference>
<name>A0A4P9XIG4_9FUNG</name>
<dbReference type="PROSITE" id="PS50076">
    <property type="entry name" value="DNAJ_2"/>
    <property type="match status" value="1"/>
</dbReference>
<evidence type="ECO:0000259" key="8">
    <source>
        <dbReference type="PROSITE" id="PS50076"/>
    </source>
</evidence>
<dbReference type="OrthoDB" id="550424at2759"/>
<keyword evidence="3 6" id="KW-0863">Zinc-finger</keyword>
<dbReference type="GO" id="GO:0006457">
    <property type="term" value="P:protein folding"/>
    <property type="evidence" value="ECO:0007669"/>
    <property type="project" value="InterPro"/>
</dbReference>
<dbReference type="CDD" id="cd10747">
    <property type="entry name" value="DnaJ_C"/>
    <property type="match status" value="1"/>
</dbReference>
<dbReference type="EMBL" id="KZ993116">
    <property type="protein sequence ID" value="RKP05486.1"/>
    <property type="molecule type" value="Genomic_DNA"/>
</dbReference>
<feature type="chain" id="PRO_5020729028" evidence="7">
    <location>
        <begin position="18"/>
        <end position="358"/>
    </location>
</feature>
<dbReference type="AlphaFoldDB" id="A0A4P9XIG4"/>
<dbReference type="Gene3D" id="1.10.287.110">
    <property type="entry name" value="DnaJ domain"/>
    <property type="match status" value="1"/>
</dbReference>
<sequence>MLLVLVALATVATLVIAAGKDYYEILGVDRDATAMQIKKAYKRMSKRYHPDKNPGDKTAEEKFVELAHAYEVLSDEEKRQRYDLYGADGVEDNGGGGGGFHDPFDIFSQFFGGGSRRSHSKAGAERKGPKMVIPLEVSLKELYLGAEIEVDVTRQQVCHRCHGTGAHSDAHVHKCSACGGHGVRIVRQMLAPGMYTEMQATCDVCGGKGTIIKEHCPVCGGAKVERGSEQLTVSVEPGMKHDEPIMFEGEGDASPDYSAGDIIFIIRQQAHDTFVRDGDNLHMQHNVTLLEALTGFRHEFKHLDGHTVVLTRDEVTPSGFVQTINGEGMPLQDASGHGSLFVQYGVIYPEHLDADQKK</sequence>
<dbReference type="GO" id="GO:0008270">
    <property type="term" value="F:zinc ion binding"/>
    <property type="evidence" value="ECO:0007669"/>
    <property type="project" value="UniProtKB-KW"/>
</dbReference>
<dbReference type="InterPro" id="IPR002939">
    <property type="entry name" value="DnaJ_C"/>
</dbReference>
<dbReference type="PROSITE" id="PS51188">
    <property type="entry name" value="ZF_CR"/>
    <property type="match status" value="1"/>
</dbReference>
<dbReference type="InterPro" id="IPR036869">
    <property type="entry name" value="J_dom_sf"/>
</dbReference>
<keyword evidence="4 6" id="KW-0862">Zinc</keyword>
<dbReference type="STRING" id="78915.A0A4P9XIG4"/>
<keyword evidence="5" id="KW-0143">Chaperone</keyword>
<dbReference type="InterPro" id="IPR012724">
    <property type="entry name" value="DnaJ"/>
</dbReference>
<dbReference type="Pfam" id="PF01556">
    <property type="entry name" value="DnaJ_C"/>
    <property type="match status" value="1"/>
</dbReference>
<dbReference type="CDD" id="cd10719">
    <property type="entry name" value="DnaJ_zf"/>
    <property type="match status" value="1"/>
</dbReference>
<dbReference type="InterPro" id="IPR044713">
    <property type="entry name" value="DNJA1/2-like"/>
</dbReference>
<dbReference type="PANTHER" id="PTHR43888">
    <property type="entry name" value="DNAJ-LIKE-2, ISOFORM A-RELATED"/>
    <property type="match status" value="1"/>
</dbReference>
<feature type="domain" description="J" evidence="8">
    <location>
        <begin position="21"/>
        <end position="86"/>
    </location>
</feature>
<feature type="zinc finger region" description="CR-type" evidence="6">
    <location>
        <begin position="145"/>
        <end position="228"/>
    </location>
</feature>
<evidence type="ECO:0000256" key="5">
    <source>
        <dbReference type="ARBA" id="ARBA00023186"/>
    </source>
</evidence>
<dbReference type="Gene3D" id="2.60.260.20">
    <property type="entry name" value="Urease metallochaperone UreE, N-terminal domain"/>
    <property type="match status" value="2"/>
</dbReference>
<dbReference type="FunFam" id="2.60.260.20:FF:000013">
    <property type="entry name" value="DnaJ subfamily B member 11"/>
    <property type="match status" value="1"/>
</dbReference>
<evidence type="ECO:0000256" key="3">
    <source>
        <dbReference type="ARBA" id="ARBA00022771"/>
    </source>
</evidence>
<dbReference type="PROSITE" id="PS00636">
    <property type="entry name" value="DNAJ_1"/>
    <property type="match status" value="1"/>
</dbReference>
<evidence type="ECO:0000256" key="7">
    <source>
        <dbReference type="SAM" id="SignalP"/>
    </source>
</evidence>
<dbReference type="HAMAP" id="MF_01152">
    <property type="entry name" value="DnaJ"/>
    <property type="match status" value="1"/>
</dbReference>
<protein>
    <submittedName>
        <fullName evidence="10">Uncharacterized protein</fullName>
    </submittedName>
</protein>